<dbReference type="InterPro" id="IPR017850">
    <property type="entry name" value="Alkaline_phosphatase_core_sf"/>
</dbReference>
<evidence type="ECO:0000313" key="5">
    <source>
        <dbReference type="Proteomes" id="UP000316921"/>
    </source>
</evidence>
<dbReference type="GO" id="GO:0047753">
    <property type="term" value="F:choline-sulfatase activity"/>
    <property type="evidence" value="ECO:0007669"/>
    <property type="project" value="UniProtKB-EC"/>
</dbReference>
<dbReference type="SUPFAM" id="SSF53649">
    <property type="entry name" value="Alkaline phosphatase-like"/>
    <property type="match status" value="1"/>
</dbReference>
<proteinExistence type="inferred from homology"/>
<dbReference type="PANTHER" id="PTHR42693">
    <property type="entry name" value="ARYLSULFATASE FAMILY MEMBER"/>
    <property type="match status" value="1"/>
</dbReference>
<dbReference type="PROSITE" id="PS51257">
    <property type="entry name" value="PROKAR_LIPOPROTEIN"/>
    <property type="match status" value="1"/>
</dbReference>
<dbReference type="GO" id="GO:0004065">
    <property type="term" value="F:arylsulfatase activity"/>
    <property type="evidence" value="ECO:0007669"/>
    <property type="project" value="TreeGrafter"/>
</dbReference>
<feature type="domain" description="Sulfatase N-terminal" evidence="3">
    <location>
        <begin position="37"/>
        <end position="342"/>
    </location>
</feature>
<keyword evidence="5" id="KW-1185">Reference proteome</keyword>
<dbReference type="Gene3D" id="3.40.720.10">
    <property type="entry name" value="Alkaline Phosphatase, subunit A"/>
    <property type="match status" value="1"/>
</dbReference>
<protein>
    <submittedName>
        <fullName evidence="4">Choline-sulfatase</fullName>
        <ecNumber evidence="4">3.1.6.6</ecNumber>
    </submittedName>
</protein>
<dbReference type="EC" id="3.1.6.6" evidence="4"/>
<dbReference type="InterPro" id="IPR050738">
    <property type="entry name" value="Sulfatase"/>
</dbReference>
<feature type="chain" id="PRO_5021919980" evidence="2">
    <location>
        <begin position="23"/>
        <end position="467"/>
    </location>
</feature>
<evidence type="ECO:0000313" key="4">
    <source>
        <dbReference type="EMBL" id="QDU66054.1"/>
    </source>
</evidence>
<dbReference type="AlphaFoldDB" id="A0A518BGG3"/>
<comment type="similarity">
    <text evidence="1">Belongs to the sulfatase family.</text>
</comment>
<dbReference type="CDD" id="cd16148">
    <property type="entry name" value="sulfatase_like"/>
    <property type="match status" value="1"/>
</dbReference>
<name>A0A518BGG3_9BACT</name>
<gene>
    <name evidence="4" type="primary">betC_6</name>
    <name evidence="4" type="ORF">Pla133_11200</name>
</gene>
<evidence type="ECO:0000259" key="3">
    <source>
        <dbReference type="Pfam" id="PF00884"/>
    </source>
</evidence>
<keyword evidence="4" id="KW-0378">Hydrolase</keyword>
<dbReference type="PANTHER" id="PTHR42693:SF33">
    <property type="entry name" value="ARYLSULFATASE"/>
    <property type="match status" value="1"/>
</dbReference>
<dbReference type="Pfam" id="PF00884">
    <property type="entry name" value="Sulfatase"/>
    <property type="match status" value="1"/>
</dbReference>
<organism evidence="4 5">
    <name type="scientific">Engelhardtia mirabilis</name>
    <dbReference type="NCBI Taxonomy" id="2528011"/>
    <lineage>
        <taxon>Bacteria</taxon>
        <taxon>Pseudomonadati</taxon>
        <taxon>Planctomycetota</taxon>
        <taxon>Planctomycetia</taxon>
        <taxon>Planctomycetia incertae sedis</taxon>
        <taxon>Engelhardtia</taxon>
    </lineage>
</organism>
<dbReference type="KEGG" id="pbap:Pla133_11200"/>
<feature type="signal peptide" evidence="2">
    <location>
        <begin position="1"/>
        <end position="22"/>
    </location>
</feature>
<evidence type="ECO:0000256" key="2">
    <source>
        <dbReference type="SAM" id="SignalP"/>
    </source>
</evidence>
<evidence type="ECO:0000256" key="1">
    <source>
        <dbReference type="ARBA" id="ARBA00008779"/>
    </source>
</evidence>
<dbReference type="RefSeq" id="WP_145063261.1">
    <property type="nucleotide sequence ID" value="NZ_CP036287.1"/>
</dbReference>
<accession>A0A518BGG3</accession>
<keyword evidence="2" id="KW-0732">Signal</keyword>
<reference evidence="4 5" key="1">
    <citation type="submission" date="2019-02" db="EMBL/GenBank/DDBJ databases">
        <title>Deep-cultivation of Planctomycetes and their phenomic and genomic characterization uncovers novel biology.</title>
        <authorList>
            <person name="Wiegand S."/>
            <person name="Jogler M."/>
            <person name="Boedeker C."/>
            <person name="Pinto D."/>
            <person name="Vollmers J."/>
            <person name="Rivas-Marin E."/>
            <person name="Kohn T."/>
            <person name="Peeters S.H."/>
            <person name="Heuer A."/>
            <person name="Rast P."/>
            <person name="Oberbeckmann S."/>
            <person name="Bunk B."/>
            <person name="Jeske O."/>
            <person name="Meyerdierks A."/>
            <person name="Storesund J.E."/>
            <person name="Kallscheuer N."/>
            <person name="Luecker S."/>
            <person name="Lage O.M."/>
            <person name="Pohl T."/>
            <person name="Merkel B.J."/>
            <person name="Hornburger P."/>
            <person name="Mueller R.-W."/>
            <person name="Bruemmer F."/>
            <person name="Labrenz M."/>
            <person name="Spormann A.M."/>
            <person name="Op den Camp H."/>
            <person name="Overmann J."/>
            <person name="Amann R."/>
            <person name="Jetten M.S.M."/>
            <person name="Mascher T."/>
            <person name="Medema M.H."/>
            <person name="Devos D.P."/>
            <person name="Kaster A.-K."/>
            <person name="Ovreas L."/>
            <person name="Rohde M."/>
            <person name="Galperin M.Y."/>
            <person name="Jogler C."/>
        </authorList>
    </citation>
    <scope>NUCLEOTIDE SEQUENCE [LARGE SCALE GENOMIC DNA]</scope>
    <source>
        <strain evidence="4 5">Pla133</strain>
    </source>
</reference>
<dbReference type="InterPro" id="IPR000917">
    <property type="entry name" value="Sulfatase_N"/>
</dbReference>
<dbReference type="EMBL" id="CP036287">
    <property type="protein sequence ID" value="QDU66054.1"/>
    <property type="molecule type" value="Genomic_DNA"/>
</dbReference>
<sequence precursor="true">MSTDRRRSTANLAAGLLLAALAALVGSCGSEAPAQRPNLLLVVFDTTRADHLSTYGYGRETSPTVDALGARGLVCEQVWSQASLTPVSASSFLTGAYPYRTGVRSLYMVGREELSSEVVTLAELLSDEGWSTAGFVSAPPMGARYGLDRGFQTWNDDTRKGARARAAMGLGNEYQRRADDTADLALEWLDGAVGEDRPFALMVHFFDSHDATLVPPREFLAPRVSFDLPGDLDQRGHLREVRRDEDRIELYDAEIAFQDAQLARLIAALDRAGRADDTLVCLIADHGEGLGQHDFWTHGLLWGEQLHVPWVMAGPGLPAGARLAQRVRLVDLFPTVVELLGVDLPDGLAPDGRSILPLLNGTVPDEPAEVYAEAHHAPNDGQGRDTRLYSLTAGKWKYVHRPDGENHELYDLEQDPGETRNLFTPDQPVARALRAELERRGAVRGVEGSTEHLDADTIEMLRELGYL</sequence>
<dbReference type="Proteomes" id="UP000316921">
    <property type="component" value="Chromosome"/>
</dbReference>